<sequence>MADDQWWRDAPAGPIRVADGLRARSQRGEIARSWWSRRFLSVLESLGLGGRLDRGRRYARQGQVLSLSLSTSIVVGQVQGSRPEPYRVRIGVRAFTDEQWTAVEQALAGQALFLAKLLAGDMPEDIEDAFESVGLHLFPDDAHDLSMDCSCPDWQVPCKHLAAACYLLAESFDADPFEILAWRGRSRQQLLDNLRELRGGAESQRPEEREAPLTELLEGFWGSPATPPAPAGPLVAGAPDAILDQLDALPVVVRGRPLVDLLRPAYRAMVEEQR</sequence>
<dbReference type="GO" id="GO:0008270">
    <property type="term" value="F:zinc ion binding"/>
    <property type="evidence" value="ECO:0007669"/>
    <property type="project" value="UniProtKB-KW"/>
</dbReference>
<keyword evidence="4" id="KW-1185">Reference proteome</keyword>
<dbReference type="OrthoDB" id="188274at2"/>
<comment type="caution">
    <text evidence="3">The sequence shown here is derived from an EMBL/GenBank/DDBJ whole genome shotgun (WGS) entry which is preliminary data.</text>
</comment>
<reference evidence="3 4" key="1">
    <citation type="submission" date="2016-10" db="EMBL/GenBank/DDBJ databases">
        <title>The Draft Genome Sequence of Actinokineospora bangkokensis 44EHWT reveals the biosynthetic pathway of antifungal compounds Thailandins with unusual extender unit butylmalonyl-CoA.</title>
        <authorList>
            <person name="Greule A."/>
            <person name="Intra B."/>
            <person name="Flemming S."/>
            <person name="Rommel M.G."/>
            <person name="Panbangred W."/>
            <person name="Bechthold A."/>
        </authorList>
    </citation>
    <scope>NUCLEOTIDE SEQUENCE [LARGE SCALE GENOMIC DNA]</scope>
    <source>
        <strain evidence="3 4">44EHW</strain>
    </source>
</reference>
<accession>A0A1Q9LT82</accession>
<proteinExistence type="predicted"/>
<keyword evidence="1" id="KW-0863">Zinc-finger</keyword>
<gene>
    <name evidence="3" type="ORF">BJP25_07940</name>
</gene>
<dbReference type="PROSITE" id="PS50966">
    <property type="entry name" value="ZF_SWIM"/>
    <property type="match status" value="1"/>
</dbReference>
<dbReference type="InterPro" id="IPR007527">
    <property type="entry name" value="Znf_SWIM"/>
</dbReference>
<protein>
    <recommendedName>
        <fullName evidence="2">SWIM-type domain-containing protein</fullName>
    </recommendedName>
</protein>
<dbReference type="STRING" id="1193682.BJP25_07940"/>
<organism evidence="3 4">
    <name type="scientific">Actinokineospora bangkokensis</name>
    <dbReference type="NCBI Taxonomy" id="1193682"/>
    <lineage>
        <taxon>Bacteria</taxon>
        <taxon>Bacillati</taxon>
        <taxon>Actinomycetota</taxon>
        <taxon>Actinomycetes</taxon>
        <taxon>Pseudonocardiales</taxon>
        <taxon>Pseudonocardiaceae</taxon>
        <taxon>Actinokineospora</taxon>
    </lineage>
</organism>
<evidence type="ECO:0000259" key="2">
    <source>
        <dbReference type="PROSITE" id="PS50966"/>
    </source>
</evidence>
<dbReference type="Pfam" id="PF04434">
    <property type="entry name" value="SWIM"/>
    <property type="match status" value="1"/>
</dbReference>
<keyword evidence="1" id="KW-0862">Zinc</keyword>
<dbReference type="PANTHER" id="PTHR38133:SF1">
    <property type="entry name" value="SLR1429 PROTEIN"/>
    <property type="match status" value="1"/>
</dbReference>
<name>A0A1Q9LT82_9PSEU</name>
<dbReference type="PANTHER" id="PTHR38133">
    <property type="entry name" value="SLR1429 PROTEIN"/>
    <property type="match status" value="1"/>
</dbReference>
<evidence type="ECO:0000256" key="1">
    <source>
        <dbReference type="PROSITE-ProRule" id="PRU00325"/>
    </source>
</evidence>
<evidence type="ECO:0000313" key="4">
    <source>
        <dbReference type="Proteomes" id="UP000186040"/>
    </source>
</evidence>
<dbReference type="RefSeq" id="WP_075973117.1">
    <property type="nucleotide sequence ID" value="NZ_MKQR01000004.1"/>
</dbReference>
<dbReference type="EMBL" id="MKQR01000004">
    <property type="protein sequence ID" value="OLR95211.1"/>
    <property type="molecule type" value="Genomic_DNA"/>
</dbReference>
<dbReference type="AlphaFoldDB" id="A0A1Q9LT82"/>
<dbReference type="Proteomes" id="UP000186040">
    <property type="component" value="Unassembled WGS sequence"/>
</dbReference>
<evidence type="ECO:0000313" key="3">
    <source>
        <dbReference type="EMBL" id="OLR95211.1"/>
    </source>
</evidence>
<keyword evidence="1" id="KW-0479">Metal-binding</keyword>
<feature type="domain" description="SWIM-type" evidence="2">
    <location>
        <begin position="131"/>
        <end position="169"/>
    </location>
</feature>